<keyword evidence="12" id="KW-0067">ATP-binding</keyword>
<dbReference type="InterPro" id="IPR011712">
    <property type="entry name" value="Sig_transdc_His_kin_sub3_dim/P"/>
</dbReference>
<accession>A0A9X2VNM5</accession>
<keyword evidence="6" id="KW-0004">4Fe-4S</keyword>
<evidence type="ECO:0000256" key="2">
    <source>
        <dbReference type="ARBA" id="ARBA00001966"/>
    </source>
</evidence>
<keyword evidence="10" id="KW-0547">Nucleotide-binding</keyword>
<gene>
    <name evidence="21" type="ORF">NZH93_17035</name>
</gene>
<reference evidence="21" key="1">
    <citation type="submission" date="2022-08" db="EMBL/GenBank/DDBJ databases">
        <authorList>
            <person name="Tistechok S."/>
            <person name="Samborskyy M."/>
            <person name="Roman I."/>
        </authorList>
    </citation>
    <scope>NUCLEOTIDE SEQUENCE</scope>
    <source>
        <strain evidence="21">DSM 103496</strain>
    </source>
</reference>
<dbReference type="InterPro" id="IPR036890">
    <property type="entry name" value="HATPase_C_sf"/>
</dbReference>
<comment type="function">
    <text evidence="16">Member of the two-component regulatory system NreB/NreC involved in the control of dissimilatory nitrate/nitrite reduction in response to oxygen. NreB functions as a direct oxygen sensor histidine kinase which is autophosphorylated, in the absence of oxygen, probably at the conserved histidine residue, and transfers its phosphate group probably to a conserved aspartate residue of NreC. NreB/NreC activates the expression of the nitrate (narGHJI) and nitrite (nir) reductase operons, as well as the putative nitrate transporter gene narT.</text>
</comment>
<dbReference type="GO" id="GO:0005524">
    <property type="term" value="F:ATP binding"/>
    <property type="evidence" value="ECO:0007669"/>
    <property type="project" value="UniProtKB-KW"/>
</dbReference>
<keyword evidence="22" id="KW-1185">Reference proteome</keyword>
<dbReference type="Gene3D" id="1.20.5.1930">
    <property type="match status" value="1"/>
</dbReference>
<dbReference type="PRINTS" id="PR00344">
    <property type="entry name" value="BCTRLSENSOR"/>
</dbReference>
<evidence type="ECO:0000256" key="6">
    <source>
        <dbReference type="ARBA" id="ARBA00022485"/>
    </source>
</evidence>
<keyword evidence="15" id="KW-0411">Iron-sulfur</keyword>
<evidence type="ECO:0000256" key="3">
    <source>
        <dbReference type="ARBA" id="ARBA00004496"/>
    </source>
</evidence>
<keyword evidence="15" id="KW-0479">Metal-binding</keyword>
<evidence type="ECO:0000256" key="16">
    <source>
        <dbReference type="ARBA" id="ARBA00024827"/>
    </source>
</evidence>
<evidence type="ECO:0000256" key="15">
    <source>
        <dbReference type="ARBA" id="ARBA00023014"/>
    </source>
</evidence>
<comment type="catalytic activity">
    <reaction evidence="1">
        <text>ATP + protein L-histidine = ADP + protein N-phospho-L-histidine.</text>
        <dbReference type="EC" id="2.7.13.3"/>
    </reaction>
</comment>
<evidence type="ECO:0000256" key="10">
    <source>
        <dbReference type="ARBA" id="ARBA00022741"/>
    </source>
</evidence>
<proteinExistence type="predicted"/>
<protein>
    <recommendedName>
        <fullName evidence="5">Oxygen sensor histidine kinase NreB</fullName>
        <ecNumber evidence="4">2.7.13.3</ecNumber>
    </recommendedName>
    <alternativeName>
        <fullName evidence="17">Nitrogen regulation protein B</fullName>
    </alternativeName>
</protein>
<keyword evidence="19" id="KW-1133">Transmembrane helix</keyword>
<evidence type="ECO:0000256" key="9">
    <source>
        <dbReference type="ARBA" id="ARBA00022679"/>
    </source>
</evidence>
<feature type="transmembrane region" description="Helical" evidence="19">
    <location>
        <begin position="124"/>
        <end position="145"/>
    </location>
</feature>
<dbReference type="GO" id="GO:0005737">
    <property type="term" value="C:cytoplasm"/>
    <property type="evidence" value="ECO:0007669"/>
    <property type="project" value="UniProtKB-SubCell"/>
</dbReference>
<dbReference type="SMART" id="SM00387">
    <property type="entry name" value="HATPase_c"/>
    <property type="match status" value="1"/>
</dbReference>
<comment type="subcellular location">
    <subcellularLocation>
        <location evidence="3">Cytoplasm</location>
    </subcellularLocation>
</comment>
<dbReference type="CDD" id="cd16917">
    <property type="entry name" value="HATPase_UhpB-NarQ-NarX-like"/>
    <property type="match status" value="1"/>
</dbReference>
<dbReference type="InterPro" id="IPR050482">
    <property type="entry name" value="Sensor_HK_TwoCompSys"/>
</dbReference>
<comment type="caution">
    <text evidence="21">The sequence shown here is derived from an EMBL/GenBank/DDBJ whole genome shotgun (WGS) entry which is preliminary data.</text>
</comment>
<dbReference type="Pfam" id="PF07730">
    <property type="entry name" value="HisKA_3"/>
    <property type="match status" value="1"/>
</dbReference>
<sequence>MTTEPIWSEWRRPPPTPTQRRQDIATALAVAAGAVAMTVLTNSMGAFTSDKTPHLTEQLAWSVALTIPLILRRRYPMIVMLLVGALFIAAQSRQIGDNFSPSVVLFFAIFTAGGWAPNHRAATYARIGVIVVMFAWLGLALTGLLAGPKPAFEDAAGPLDPVLAWVLYSLGLNLLYFLSAYFFGELTWLAARRLAELEFRTEQLRLSQEQNTRGALVAERMRIARDLHDVVAHHVSVMGIQAGAARRVLDTDRDLARTALETVEQTARTSIGELRGLLGVLRAEADTGTDVSAAPGLEQVPDLVANARSAGLVVEHGTYGEPRPVPPGVALSAYRVVQEALTNVVKHAAATKVDVRVRYLDTALEVEVTDDGRGRSAPNGSGFGLVGMRERVSVHGGEFEAGPRRGSGYLVRASLPTSGVDQSGKDGGA</sequence>
<dbReference type="InterPro" id="IPR003594">
    <property type="entry name" value="HATPase_dom"/>
</dbReference>
<dbReference type="PANTHER" id="PTHR24421:SF10">
    <property type="entry name" value="NITRATE_NITRITE SENSOR PROTEIN NARQ"/>
    <property type="match status" value="1"/>
</dbReference>
<organism evidence="21 22">
    <name type="scientific">Umezawaea endophytica</name>
    <dbReference type="NCBI Taxonomy" id="1654476"/>
    <lineage>
        <taxon>Bacteria</taxon>
        <taxon>Bacillati</taxon>
        <taxon>Actinomycetota</taxon>
        <taxon>Actinomycetes</taxon>
        <taxon>Pseudonocardiales</taxon>
        <taxon>Pseudonocardiaceae</taxon>
        <taxon>Umezawaea</taxon>
    </lineage>
</organism>
<feature type="transmembrane region" description="Helical" evidence="19">
    <location>
        <begin position="165"/>
        <end position="184"/>
    </location>
</feature>
<evidence type="ECO:0000256" key="17">
    <source>
        <dbReference type="ARBA" id="ARBA00030800"/>
    </source>
</evidence>
<dbReference type="RefSeq" id="WP_259624074.1">
    <property type="nucleotide sequence ID" value="NZ_JANYMP010000007.1"/>
</dbReference>
<dbReference type="InterPro" id="IPR004358">
    <property type="entry name" value="Sig_transdc_His_kin-like_C"/>
</dbReference>
<evidence type="ECO:0000313" key="22">
    <source>
        <dbReference type="Proteomes" id="UP001141259"/>
    </source>
</evidence>
<dbReference type="EMBL" id="JANYMP010000007">
    <property type="protein sequence ID" value="MCS7478568.1"/>
    <property type="molecule type" value="Genomic_DNA"/>
</dbReference>
<evidence type="ECO:0000259" key="20">
    <source>
        <dbReference type="SMART" id="SM00387"/>
    </source>
</evidence>
<name>A0A9X2VNM5_9PSEU</name>
<evidence type="ECO:0000256" key="13">
    <source>
        <dbReference type="ARBA" id="ARBA00023004"/>
    </source>
</evidence>
<evidence type="ECO:0000256" key="5">
    <source>
        <dbReference type="ARBA" id="ARBA00017322"/>
    </source>
</evidence>
<keyword evidence="11 21" id="KW-0418">Kinase</keyword>
<keyword evidence="8" id="KW-0597">Phosphoprotein</keyword>
<keyword evidence="19" id="KW-0472">Membrane</keyword>
<evidence type="ECO:0000256" key="11">
    <source>
        <dbReference type="ARBA" id="ARBA00022777"/>
    </source>
</evidence>
<evidence type="ECO:0000256" key="7">
    <source>
        <dbReference type="ARBA" id="ARBA00022490"/>
    </source>
</evidence>
<dbReference type="GO" id="GO:0051539">
    <property type="term" value="F:4 iron, 4 sulfur cluster binding"/>
    <property type="evidence" value="ECO:0007669"/>
    <property type="project" value="UniProtKB-KW"/>
</dbReference>
<feature type="transmembrane region" description="Helical" evidence="19">
    <location>
        <begin position="24"/>
        <end position="41"/>
    </location>
</feature>
<evidence type="ECO:0000256" key="14">
    <source>
        <dbReference type="ARBA" id="ARBA00023012"/>
    </source>
</evidence>
<dbReference type="Proteomes" id="UP001141259">
    <property type="component" value="Unassembled WGS sequence"/>
</dbReference>
<comment type="cofactor">
    <cofactor evidence="2">
        <name>[4Fe-4S] cluster</name>
        <dbReference type="ChEBI" id="CHEBI:49883"/>
    </cofactor>
</comment>
<keyword evidence="7" id="KW-0963">Cytoplasm</keyword>
<dbReference type="Gene3D" id="3.30.565.10">
    <property type="entry name" value="Histidine kinase-like ATPase, C-terminal domain"/>
    <property type="match status" value="1"/>
</dbReference>
<evidence type="ECO:0000256" key="19">
    <source>
        <dbReference type="SAM" id="Phobius"/>
    </source>
</evidence>
<keyword evidence="14" id="KW-0902">Two-component regulatory system</keyword>
<evidence type="ECO:0000313" key="21">
    <source>
        <dbReference type="EMBL" id="MCS7478568.1"/>
    </source>
</evidence>
<keyword evidence="9" id="KW-0808">Transferase</keyword>
<dbReference type="GO" id="GO:0016020">
    <property type="term" value="C:membrane"/>
    <property type="evidence" value="ECO:0007669"/>
    <property type="project" value="InterPro"/>
</dbReference>
<feature type="transmembrane region" description="Helical" evidence="19">
    <location>
        <begin position="75"/>
        <end position="93"/>
    </location>
</feature>
<feature type="domain" description="Histidine kinase/HSP90-like ATPase" evidence="20">
    <location>
        <begin position="328"/>
        <end position="419"/>
    </location>
</feature>
<evidence type="ECO:0000256" key="1">
    <source>
        <dbReference type="ARBA" id="ARBA00000085"/>
    </source>
</evidence>
<evidence type="ECO:0000256" key="8">
    <source>
        <dbReference type="ARBA" id="ARBA00022553"/>
    </source>
</evidence>
<dbReference type="GO" id="GO:0000155">
    <property type="term" value="F:phosphorelay sensor kinase activity"/>
    <property type="evidence" value="ECO:0007669"/>
    <property type="project" value="InterPro"/>
</dbReference>
<dbReference type="PANTHER" id="PTHR24421">
    <property type="entry name" value="NITRATE/NITRITE SENSOR PROTEIN NARX-RELATED"/>
    <property type="match status" value="1"/>
</dbReference>
<evidence type="ECO:0000256" key="18">
    <source>
        <dbReference type="SAM" id="MobiDB-lite"/>
    </source>
</evidence>
<dbReference type="EC" id="2.7.13.3" evidence="4"/>
<dbReference type="SUPFAM" id="SSF55874">
    <property type="entry name" value="ATPase domain of HSP90 chaperone/DNA topoisomerase II/histidine kinase"/>
    <property type="match status" value="1"/>
</dbReference>
<feature type="transmembrane region" description="Helical" evidence="19">
    <location>
        <begin position="99"/>
        <end position="117"/>
    </location>
</feature>
<feature type="region of interest" description="Disordered" evidence="18">
    <location>
        <begin position="405"/>
        <end position="429"/>
    </location>
</feature>
<keyword evidence="19" id="KW-0812">Transmembrane</keyword>
<keyword evidence="13" id="KW-0408">Iron</keyword>
<dbReference type="GO" id="GO:0046983">
    <property type="term" value="F:protein dimerization activity"/>
    <property type="evidence" value="ECO:0007669"/>
    <property type="project" value="InterPro"/>
</dbReference>
<evidence type="ECO:0000256" key="4">
    <source>
        <dbReference type="ARBA" id="ARBA00012438"/>
    </source>
</evidence>
<dbReference type="AlphaFoldDB" id="A0A9X2VNM5"/>
<dbReference type="Pfam" id="PF02518">
    <property type="entry name" value="HATPase_c"/>
    <property type="match status" value="1"/>
</dbReference>
<evidence type="ECO:0000256" key="12">
    <source>
        <dbReference type="ARBA" id="ARBA00022840"/>
    </source>
</evidence>